<dbReference type="RefSeq" id="WP_377090813.1">
    <property type="nucleotide sequence ID" value="NZ_JBHSJL010000014.1"/>
</dbReference>
<evidence type="ECO:0000313" key="2">
    <source>
        <dbReference type="EMBL" id="MFD2159314.1"/>
    </source>
</evidence>
<dbReference type="Proteomes" id="UP001597389">
    <property type="component" value="Unassembled WGS sequence"/>
</dbReference>
<sequence>MKVLLVATLLSGSVLAGSTRIDGDGERETNVSIDQSFGDFISAEQSGFKVTDGGTPNIGLSWAGGSWEYHKWGGSPYAKGAVMQIEGATVGAQHVLRFEVNASDCQLTIHGFNFIGDTEGDSYAYDVAIVRSSDREVVHSQKFGEWVTDHGKAFSGAPQVVLGFVGEPGQSYELVLKRTGGEGNAHNLAIDNILYSQERKKLFKGEALVGIGGITVGTRTK</sequence>
<name>A0ABW4ZBR6_9BACT</name>
<feature type="chain" id="PRO_5045379689" evidence="1">
    <location>
        <begin position="17"/>
        <end position="221"/>
    </location>
</feature>
<protein>
    <submittedName>
        <fullName evidence="2">Uncharacterized protein</fullName>
    </submittedName>
</protein>
<keyword evidence="1" id="KW-0732">Signal</keyword>
<evidence type="ECO:0000256" key="1">
    <source>
        <dbReference type="SAM" id="SignalP"/>
    </source>
</evidence>
<feature type="signal peptide" evidence="1">
    <location>
        <begin position="1"/>
        <end position="16"/>
    </location>
</feature>
<keyword evidence="3" id="KW-1185">Reference proteome</keyword>
<reference evidence="3" key="1">
    <citation type="journal article" date="2019" name="Int. J. Syst. Evol. Microbiol.">
        <title>The Global Catalogue of Microorganisms (GCM) 10K type strain sequencing project: providing services to taxonomists for standard genome sequencing and annotation.</title>
        <authorList>
            <consortium name="The Broad Institute Genomics Platform"/>
            <consortium name="The Broad Institute Genome Sequencing Center for Infectious Disease"/>
            <person name="Wu L."/>
            <person name="Ma J."/>
        </authorList>
    </citation>
    <scope>NUCLEOTIDE SEQUENCE [LARGE SCALE GENOMIC DNA]</scope>
    <source>
        <strain evidence="3">CCUG 57942</strain>
    </source>
</reference>
<comment type="caution">
    <text evidence="2">The sequence shown here is derived from an EMBL/GenBank/DDBJ whole genome shotgun (WGS) entry which is preliminary data.</text>
</comment>
<accession>A0ABW4ZBR6</accession>
<proteinExistence type="predicted"/>
<dbReference type="EMBL" id="JBHUJB010000043">
    <property type="protein sequence ID" value="MFD2159314.1"/>
    <property type="molecule type" value="Genomic_DNA"/>
</dbReference>
<gene>
    <name evidence="2" type="ORF">ACFSW8_10425</name>
</gene>
<organism evidence="2 3">
    <name type="scientific">Rubritalea tangerina</name>
    <dbReference type="NCBI Taxonomy" id="430798"/>
    <lineage>
        <taxon>Bacteria</taxon>
        <taxon>Pseudomonadati</taxon>
        <taxon>Verrucomicrobiota</taxon>
        <taxon>Verrucomicrobiia</taxon>
        <taxon>Verrucomicrobiales</taxon>
        <taxon>Rubritaleaceae</taxon>
        <taxon>Rubritalea</taxon>
    </lineage>
</organism>
<evidence type="ECO:0000313" key="3">
    <source>
        <dbReference type="Proteomes" id="UP001597389"/>
    </source>
</evidence>